<dbReference type="SMART" id="SM00450">
    <property type="entry name" value="RHOD"/>
    <property type="match status" value="1"/>
</dbReference>
<keyword evidence="1" id="KW-0732">Signal</keyword>
<protein>
    <recommendedName>
        <fullName evidence="2">Rhodanese domain-containing protein</fullName>
    </recommendedName>
</protein>
<evidence type="ECO:0000256" key="1">
    <source>
        <dbReference type="SAM" id="SignalP"/>
    </source>
</evidence>
<keyword evidence="4" id="KW-1185">Reference proteome</keyword>
<organism evidence="3 4">
    <name type="scientific">Gonium pectorale</name>
    <name type="common">Green alga</name>
    <dbReference type="NCBI Taxonomy" id="33097"/>
    <lineage>
        <taxon>Eukaryota</taxon>
        <taxon>Viridiplantae</taxon>
        <taxon>Chlorophyta</taxon>
        <taxon>core chlorophytes</taxon>
        <taxon>Chlorophyceae</taxon>
        <taxon>CS clade</taxon>
        <taxon>Chlamydomonadales</taxon>
        <taxon>Volvocaceae</taxon>
        <taxon>Gonium</taxon>
    </lineage>
</organism>
<dbReference type="AlphaFoldDB" id="A0A150G6W2"/>
<dbReference type="InterPro" id="IPR001763">
    <property type="entry name" value="Rhodanese-like_dom"/>
</dbReference>
<dbReference type="Gene3D" id="3.40.250.10">
    <property type="entry name" value="Rhodanese-like domain"/>
    <property type="match status" value="1"/>
</dbReference>
<dbReference type="PROSITE" id="PS00380">
    <property type="entry name" value="RHODANESE_1"/>
    <property type="match status" value="1"/>
</dbReference>
<dbReference type="SUPFAM" id="SSF52821">
    <property type="entry name" value="Rhodanese/Cell cycle control phosphatase"/>
    <property type="match status" value="1"/>
</dbReference>
<evidence type="ECO:0000313" key="3">
    <source>
        <dbReference type="EMBL" id="KXZ45275.1"/>
    </source>
</evidence>
<dbReference type="PROSITE" id="PS50206">
    <property type="entry name" value="RHODANESE_3"/>
    <property type="match status" value="1"/>
</dbReference>
<dbReference type="EMBL" id="LSYV01000057">
    <property type="protein sequence ID" value="KXZ45275.1"/>
    <property type="molecule type" value="Genomic_DNA"/>
</dbReference>
<proteinExistence type="predicted"/>
<dbReference type="InterPro" id="IPR036873">
    <property type="entry name" value="Rhodanese-like_dom_sf"/>
</dbReference>
<feature type="signal peptide" evidence="1">
    <location>
        <begin position="1"/>
        <end position="22"/>
    </location>
</feature>
<dbReference type="Pfam" id="PF00581">
    <property type="entry name" value="Rhodanese"/>
    <property type="match status" value="1"/>
</dbReference>
<dbReference type="CDD" id="cd00158">
    <property type="entry name" value="RHOD"/>
    <property type="match status" value="1"/>
</dbReference>
<evidence type="ECO:0000313" key="4">
    <source>
        <dbReference type="Proteomes" id="UP000075714"/>
    </source>
</evidence>
<sequence length="121" mass="13286">MAALWNRRKAFLLLVNATVANTKLGLKNTTFVDVRNATMFAAGHIPGAMSIPFNYVRQSINLGKPKAPSTTKDILCYETTTEKAVTACTYYHTSGKYKNVTLWVLTGGFPAWRAAGLKVEV</sequence>
<dbReference type="GO" id="GO:0004792">
    <property type="term" value="F:thiosulfate-cyanide sulfurtransferase activity"/>
    <property type="evidence" value="ECO:0007669"/>
    <property type="project" value="InterPro"/>
</dbReference>
<accession>A0A150G6W2</accession>
<feature type="domain" description="Rhodanese" evidence="2">
    <location>
        <begin position="25"/>
        <end position="121"/>
    </location>
</feature>
<reference evidence="4" key="1">
    <citation type="journal article" date="2016" name="Nat. Commun.">
        <title>The Gonium pectorale genome demonstrates co-option of cell cycle regulation during the evolution of multicellularity.</title>
        <authorList>
            <person name="Hanschen E.R."/>
            <person name="Marriage T.N."/>
            <person name="Ferris P.J."/>
            <person name="Hamaji T."/>
            <person name="Toyoda A."/>
            <person name="Fujiyama A."/>
            <person name="Neme R."/>
            <person name="Noguchi H."/>
            <person name="Minakuchi Y."/>
            <person name="Suzuki M."/>
            <person name="Kawai-Toyooka H."/>
            <person name="Smith D.R."/>
            <person name="Sparks H."/>
            <person name="Anderson J."/>
            <person name="Bakaric R."/>
            <person name="Luria V."/>
            <person name="Karger A."/>
            <person name="Kirschner M.W."/>
            <person name="Durand P.M."/>
            <person name="Michod R.E."/>
            <person name="Nozaki H."/>
            <person name="Olson B.J."/>
        </authorList>
    </citation>
    <scope>NUCLEOTIDE SEQUENCE [LARGE SCALE GENOMIC DNA]</scope>
    <source>
        <strain evidence="4">NIES-2863</strain>
    </source>
</reference>
<comment type="caution">
    <text evidence="3">The sequence shown here is derived from an EMBL/GenBank/DDBJ whole genome shotgun (WGS) entry which is preliminary data.</text>
</comment>
<gene>
    <name evidence="3" type="ORF">GPECTOR_56g371</name>
</gene>
<dbReference type="OrthoDB" id="541235at2759"/>
<feature type="chain" id="PRO_5007561894" description="Rhodanese domain-containing protein" evidence="1">
    <location>
        <begin position="23"/>
        <end position="121"/>
    </location>
</feature>
<name>A0A150G6W2_GONPE</name>
<dbReference type="Proteomes" id="UP000075714">
    <property type="component" value="Unassembled WGS sequence"/>
</dbReference>
<dbReference type="InterPro" id="IPR001307">
    <property type="entry name" value="Thiosulphate_STrfase_CS"/>
</dbReference>
<evidence type="ECO:0000259" key="2">
    <source>
        <dbReference type="PROSITE" id="PS50206"/>
    </source>
</evidence>